<dbReference type="PANTHER" id="PTHR38589">
    <property type="entry name" value="BLR0621 PROTEIN"/>
    <property type="match status" value="1"/>
</dbReference>
<sequence>MDVIVEPTAQGWQVRLPDGRAFACAVGRGGVGTKRGEGDGMTPVGRWPVRRVLYRPDRIAPPSTSLPISAIDPTDGWCDDPNDPAHYNRPVTKPYPGSHEDMWRDDPLYDLLVILGFNDDPPVAGAGSAIFLHVARPGLAPTEGCVALPREALHIVISALTPASRLDIRPAPSHP</sequence>
<feature type="active site" description="Proton donor/acceptor" evidence="7">
    <location>
        <position position="133"/>
    </location>
</feature>
<dbReference type="RefSeq" id="WP_027287352.1">
    <property type="nucleotide sequence ID" value="NZ_NRRE01000020.1"/>
</dbReference>
<evidence type="ECO:0000256" key="2">
    <source>
        <dbReference type="ARBA" id="ARBA00005992"/>
    </source>
</evidence>
<dbReference type="PANTHER" id="PTHR38589:SF1">
    <property type="entry name" value="BLR0621 PROTEIN"/>
    <property type="match status" value="1"/>
</dbReference>
<dbReference type="GO" id="GO:0004180">
    <property type="term" value="F:carboxypeptidase activity"/>
    <property type="evidence" value="ECO:0007669"/>
    <property type="project" value="UniProtKB-ARBA"/>
</dbReference>
<keyword evidence="5 7" id="KW-0573">Peptidoglycan synthesis</keyword>
<keyword evidence="6 7" id="KW-0961">Cell wall biogenesis/degradation</keyword>
<reference evidence="9" key="1">
    <citation type="submission" date="2017-08" db="EMBL/GenBank/DDBJ databases">
        <authorList>
            <person name="Imhoff J.F."/>
            <person name="Rahn T."/>
            <person name="Kuenzel S."/>
            <person name="Neulinger S.C."/>
        </authorList>
    </citation>
    <scope>NUCLEOTIDE SEQUENCE</scope>
    <source>
        <strain evidence="9">DSM 9154</strain>
    </source>
</reference>
<feature type="domain" description="L,D-TPase catalytic" evidence="8">
    <location>
        <begin position="1"/>
        <end position="169"/>
    </location>
</feature>
<dbReference type="GO" id="GO:0009252">
    <property type="term" value="P:peptidoglycan biosynthetic process"/>
    <property type="evidence" value="ECO:0007669"/>
    <property type="project" value="UniProtKB-KW"/>
</dbReference>
<organism evidence="9 10">
    <name type="scientific">Rhodovibrio salinarum</name>
    <dbReference type="NCBI Taxonomy" id="1087"/>
    <lineage>
        <taxon>Bacteria</taxon>
        <taxon>Pseudomonadati</taxon>
        <taxon>Pseudomonadota</taxon>
        <taxon>Alphaproteobacteria</taxon>
        <taxon>Rhodospirillales</taxon>
        <taxon>Rhodovibrionaceae</taxon>
        <taxon>Rhodovibrio</taxon>
    </lineage>
</organism>
<keyword evidence="10" id="KW-1185">Reference proteome</keyword>
<evidence type="ECO:0000259" key="8">
    <source>
        <dbReference type="PROSITE" id="PS52029"/>
    </source>
</evidence>
<dbReference type="Pfam" id="PF03734">
    <property type="entry name" value="YkuD"/>
    <property type="match status" value="1"/>
</dbReference>
<evidence type="ECO:0000256" key="3">
    <source>
        <dbReference type="ARBA" id="ARBA00022679"/>
    </source>
</evidence>
<reference evidence="9" key="2">
    <citation type="journal article" date="2020" name="Microorganisms">
        <title>Osmotic Adaptation and Compatible Solute Biosynthesis of Phototrophic Bacteria as Revealed from Genome Analyses.</title>
        <authorList>
            <person name="Imhoff J.F."/>
            <person name="Rahn T."/>
            <person name="Kunzel S."/>
            <person name="Keller A."/>
            <person name="Neulinger S.C."/>
        </authorList>
    </citation>
    <scope>NUCLEOTIDE SEQUENCE</scope>
    <source>
        <strain evidence="9">DSM 9154</strain>
    </source>
</reference>
<gene>
    <name evidence="9" type="ORF">CKO21_06540</name>
</gene>
<comment type="pathway">
    <text evidence="1 7">Cell wall biogenesis; peptidoglycan biosynthesis.</text>
</comment>
<evidence type="ECO:0000256" key="1">
    <source>
        <dbReference type="ARBA" id="ARBA00004752"/>
    </source>
</evidence>
<keyword evidence="4 7" id="KW-0133">Cell shape</keyword>
<dbReference type="Proteomes" id="UP000778970">
    <property type="component" value="Unassembled WGS sequence"/>
</dbReference>
<evidence type="ECO:0000313" key="10">
    <source>
        <dbReference type="Proteomes" id="UP000778970"/>
    </source>
</evidence>
<feature type="active site" description="Nucleophile" evidence="7">
    <location>
        <position position="145"/>
    </location>
</feature>
<evidence type="ECO:0000256" key="4">
    <source>
        <dbReference type="ARBA" id="ARBA00022960"/>
    </source>
</evidence>
<dbReference type="EMBL" id="NRRE01000020">
    <property type="protein sequence ID" value="MBK1696901.1"/>
    <property type="molecule type" value="Genomic_DNA"/>
</dbReference>
<dbReference type="AlphaFoldDB" id="A0A934QH39"/>
<name>A0A934QH39_9PROT</name>
<dbReference type="InterPro" id="IPR038063">
    <property type="entry name" value="Transpep_catalytic_dom"/>
</dbReference>
<dbReference type="GO" id="GO:0016740">
    <property type="term" value="F:transferase activity"/>
    <property type="evidence" value="ECO:0007669"/>
    <property type="project" value="UniProtKB-KW"/>
</dbReference>
<dbReference type="InterPro" id="IPR005490">
    <property type="entry name" value="LD_TPept_cat_dom"/>
</dbReference>
<keyword evidence="3" id="KW-0808">Transferase</keyword>
<dbReference type="PROSITE" id="PS52029">
    <property type="entry name" value="LD_TPASE"/>
    <property type="match status" value="1"/>
</dbReference>
<evidence type="ECO:0000256" key="7">
    <source>
        <dbReference type="PROSITE-ProRule" id="PRU01373"/>
    </source>
</evidence>
<dbReference type="GO" id="GO:0008360">
    <property type="term" value="P:regulation of cell shape"/>
    <property type="evidence" value="ECO:0007669"/>
    <property type="project" value="UniProtKB-UniRule"/>
</dbReference>
<evidence type="ECO:0000256" key="5">
    <source>
        <dbReference type="ARBA" id="ARBA00022984"/>
    </source>
</evidence>
<evidence type="ECO:0000256" key="6">
    <source>
        <dbReference type="ARBA" id="ARBA00023316"/>
    </source>
</evidence>
<comment type="similarity">
    <text evidence="2">Belongs to the YkuD family.</text>
</comment>
<accession>A0A934QH39</accession>
<evidence type="ECO:0000313" key="9">
    <source>
        <dbReference type="EMBL" id="MBK1696901.1"/>
    </source>
</evidence>
<protein>
    <recommendedName>
        <fullName evidence="8">L,D-TPase catalytic domain-containing protein</fullName>
    </recommendedName>
</protein>
<dbReference type="GO" id="GO:0071555">
    <property type="term" value="P:cell wall organization"/>
    <property type="evidence" value="ECO:0007669"/>
    <property type="project" value="UniProtKB-UniRule"/>
</dbReference>
<proteinExistence type="inferred from homology"/>
<comment type="caution">
    <text evidence="9">The sequence shown here is derived from an EMBL/GenBank/DDBJ whole genome shotgun (WGS) entry which is preliminary data.</text>
</comment>
<dbReference type="SUPFAM" id="SSF141523">
    <property type="entry name" value="L,D-transpeptidase catalytic domain-like"/>
    <property type="match status" value="1"/>
</dbReference>